<dbReference type="PANTHER" id="PTHR43289:SF6">
    <property type="entry name" value="SERINE_THREONINE-PROTEIN KINASE NEKL-3"/>
    <property type="match status" value="1"/>
</dbReference>
<reference evidence="9" key="1">
    <citation type="submission" date="2023-02" db="EMBL/GenBank/DDBJ databases">
        <title>Actinomadura rubrobrunea NBRC 14622.</title>
        <authorList>
            <person name="Ichikawa N."/>
            <person name="Sato H."/>
            <person name="Tonouchi N."/>
        </authorList>
    </citation>
    <scope>NUCLEOTIDE SEQUENCE</scope>
    <source>
        <strain evidence="9">NBRC 14622</strain>
    </source>
</reference>
<dbReference type="PANTHER" id="PTHR43289">
    <property type="entry name" value="MITOGEN-ACTIVATED PROTEIN KINASE KINASE KINASE 20-RELATED"/>
    <property type="match status" value="1"/>
</dbReference>
<evidence type="ECO:0000313" key="10">
    <source>
        <dbReference type="Proteomes" id="UP001165124"/>
    </source>
</evidence>
<evidence type="ECO:0000313" key="9">
    <source>
        <dbReference type="EMBL" id="GLW64877.1"/>
    </source>
</evidence>
<dbReference type="AlphaFoldDB" id="A0A9W6UX40"/>
<evidence type="ECO:0000256" key="3">
    <source>
        <dbReference type="ARBA" id="ARBA00022679"/>
    </source>
</evidence>
<keyword evidence="5" id="KW-0418">Kinase</keyword>
<dbReference type="SMART" id="SM00220">
    <property type="entry name" value="S_TKc"/>
    <property type="match status" value="1"/>
</dbReference>
<dbReference type="GO" id="GO:0004674">
    <property type="term" value="F:protein serine/threonine kinase activity"/>
    <property type="evidence" value="ECO:0007669"/>
    <property type="project" value="UniProtKB-KW"/>
</dbReference>
<evidence type="ECO:0000256" key="5">
    <source>
        <dbReference type="ARBA" id="ARBA00022777"/>
    </source>
</evidence>
<keyword evidence="3" id="KW-0808">Transferase</keyword>
<comment type="caution">
    <text evidence="9">The sequence shown here is derived from an EMBL/GenBank/DDBJ whole genome shotgun (WGS) entry which is preliminary data.</text>
</comment>
<feature type="binding site" evidence="7">
    <location>
        <position position="52"/>
    </location>
    <ligand>
        <name>ATP</name>
        <dbReference type="ChEBI" id="CHEBI:30616"/>
    </ligand>
</feature>
<name>A0A9W6UX40_9ACTN</name>
<organism evidence="9 10">
    <name type="scientific">Actinomadura rubrobrunea</name>
    <dbReference type="NCBI Taxonomy" id="115335"/>
    <lineage>
        <taxon>Bacteria</taxon>
        <taxon>Bacillati</taxon>
        <taxon>Actinomycetota</taxon>
        <taxon>Actinomycetes</taxon>
        <taxon>Streptosporangiales</taxon>
        <taxon>Thermomonosporaceae</taxon>
        <taxon>Actinomadura</taxon>
    </lineage>
</organism>
<proteinExistence type="predicted"/>
<protein>
    <recommendedName>
        <fullName evidence="1">non-specific serine/threonine protein kinase</fullName>
        <ecNumber evidence="1">2.7.11.1</ecNumber>
    </recommendedName>
</protein>
<dbReference type="SUPFAM" id="SSF56112">
    <property type="entry name" value="Protein kinase-like (PK-like)"/>
    <property type="match status" value="1"/>
</dbReference>
<dbReference type="Proteomes" id="UP001165124">
    <property type="component" value="Unassembled WGS sequence"/>
</dbReference>
<dbReference type="GO" id="GO:0005524">
    <property type="term" value="F:ATP binding"/>
    <property type="evidence" value="ECO:0007669"/>
    <property type="project" value="UniProtKB-UniRule"/>
</dbReference>
<accession>A0A9W6UX40</accession>
<dbReference type="Gene3D" id="3.30.200.20">
    <property type="entry name" value="Phosphorylase Kinase, domain 1"/>
    <property type="match status" value="1"/>
</dbReference>
<keyword evidence="4 7" id="KW-0547">Nucleotide-binding</keyword>
<evidence type="ECO:0000256" key="1">
    <source>
        <dbReference type="ARBA" id="ARBA00012513"/>
    </source>
</evidence>
<dbReference type="PROSITE" id="PS00107">
    <property type="entry name" value="PROTEIN_KINASE_ATP"/>
    <property type="match status" value="1"/>
</dbReference>
<dbReference type="InterPro" id="IPR008271">
    <property type="entry name" value="Ser/Thr_kinase_AS"/>
</dbReference>
<evidence type="ECO:0000259" key="8">
    <source>
        <dbReference type="PROSITE" id="PS50011"/>
    </source>
</evidence>
<evidence type="ECO:0000256" key="7">
    <source>
        <dbReference type="PROSITE-ProRule" id="PRU10141"/>
    </source>
</evidence>
<dbReference type="PROSITE" id="PS50011">
    <property type="entry name" value="PROTEIN_KINASE_DOM"/>
    <property type="match status" value="1"/>
</dbReference>
<dbReference type="InterPro" id="IPR000719">
    <property type="entry name" value="Prot_kinase_dom"/>
</dbReference>
<dbReference type="InterPro" id="IPR017441">
    <property type="entry name" value="Protein_kinase_ATP_BS"/>
</dbReference>
<dbReference type="Pfam" id="PF00069">
    <property type="entry name" value="Pkinase"/>
    <property type="match status" value="1"/>
</dbReference>
<keyword evidence="6 7" id="KW-0067">ATP-binding</keyword>
<sequence length="511" mass="54217">MALTPCRTVARSKMTDRRVADRYRLLAPLGEGGMGTVWRARDEVLGRDVAVKQLEPPEDVPPDEHAVLRERAWREARALAMLEHPGVITVHDVVQVDGDPWIVMELVDGRSLAQVIEADGPLPPRRVAEIGLRLLEALACVHERGLLHRDVKPSNVLLAADGRVVLTDFGLVVMDGDPALTRTGALVGSAGFIAPERLRDEPYGPPSDLWSLGATLYAAVEGRGPFDRDETVASLGAVLTEDAPRPRRSGPLGPVLGHLLVKDPAARIGTEEAMAALRRVAAGGRSGLSRPGPSRVRRAVRIGGPALVGAVALAVAAPILVDGADRPGGVPATPRAAPKSAPLTACSLLTDAEARSLAAGAVRRPDTPLKGQCSWLARDVPAEIVVYVPRQAESADAARKRMAVRRNEMISGFTGGGSPITLTWEDAGVDKMKAVSTEPRVVTGVGDEAVVHGYRGTSHPIDMVTVLMRKDDVMVEVTFQARRDGPVAPEEGARRAASMIAAAIARRGRPS</sequence>
<evidence type="ECO:0000256" key="6">
    <source>
        <dbReference type="ARBA" id="ARBA00022840"/>
    </source>
</evidence>
<dbReference type="EMBL" id="BSRZ01000006">
    <property type="protein sequence ID" value="GLW64877.1"/>
    <property type="molecule type" value="Genomic_DNA"/>
</dbReference>
<evidence type="ECO:0000256" key="2">
    <source>
        <dbReference type="ARBA" id="ARBA00022527"/>
    </source>
</evidence>
<dbReference type="InterPro" id="IPR011009">
    <property type="entry name" value="Kinase-like_dom_sf"/>
</dbReference>
<gene>
    <name evidence="9" type="ORF">Arub01_31210</name>
</gene>
<keyword evidence="10" id="KW-1185">Reference proteome</keyword>
<dbReference type="PROSITE" id="PS00108">
    <property type="entry name" value="PROTEIN_KINASE_ST"/>
    <property type="match status" value="1"/>
</dbReference>
<dbReference type="CDD" id="cd14014">
    <property type="entry name" value="STKc_PknB_like"/>
    <property type="match status" value="1"/>
</dbReference>
<evidence type="ECO:0000256" key="4">
    <source>
        <dbReference type="ARBA" id="ARBA00022741"/>
    </source>
</evidence>
<dbReference type="Gene3D" id="1.10.510.10">
    <property type="entry name" value="Transferase(Phosphotransferase) domain 1"/>
    <property type="match status" value="1"/>
</dbReference>
<keyword evidence="2" id="KW-0723">Serine/threonine-protein kinase</keyword>
<dbReference type="EC" id="2.7.11.1" evidence="1"/>
<feature type="domain" description="Protein kinase" evidence="8">
    <location>
        <begin position="23"/>
        <end position="280"/>
    </location>
</feature>